<evidence type="ECO:0000256" key="5">
    <source>
        <dbReference type="SAM" id="MobiDB-lite"/>
    </source>
</evidence>
<evidence type="ECO:0000256" key="2">
    <source>
        <dbReference type="ARBA" id="ARBA00022771"/>
    </source>
</evidence>
<dbReference type="PROSITE" id="PS50865">
    <property type="entry name" value="ZF_MYND_2"/>
    <property type="match status" value="1"/>
</dbReference>
<organism evidence="7 8">
    <name type="scientific">Botrytis paeoniae</name>
    <dbReference type="NCBI Taxonomy" id="278948"/>
    <lineage>
        <taxon>Eukaryota</taxon>
        <taxon>Fungi</taxon>
        <taxon>Dikarya</taxon>
        <taxon>Ascomycota</taxon>
        <taxon>Pezizomycotina</taxon>
        <taxon>Leotiomycetes</taxon>
        <taxon>Helotiales</taxon>
        <taxon>Sclerotiniaceae</taxon>
        <taxon>Botrytis</taxon>
    </lineage>
</organism>
<comment type="caution">
    <text evidence="7">The sequence shown here is derived from an EMBL/GenBank/DDBJ whole genome shotgun (WGS) entry which is preliminary data.</text>
</comment>
<feature type="domain" description="MYND-type" evidence="6">
    <location>
        <begin position="39"/>
        <end position="83"/>
    </location>
</feature>
<feature type="region of interest" description="Disordered" evidence="5">
    <location>
        <begin position="279"/>
        <end position="309"/>
    </location>
</feature>
<dbReference type="PROSITE" id="PS01360">
    <property type="entry name" value="ZF_MYND_1"/>
    <property type="match status" value="1"/>
</dbReference>
<dbReference type="InterPro" id="IPR002893">
    <property type="entry name" value="Znf_MYND"/>
</dbReference>
<accession>A0A4Z1G6C8</accession>
<dbReference type="SUPFAM" id="SSF144232">
    <property type="entry name" value="HIT/MYND zinc finger-like"/>
    <property type="match status" value="1"/>
</dbReference>
<evidence type="ECO:0000259" key="6">
    <source>
        <dbReference type="PROSITE" id="PS50865"/>
    </source>
</evidence>
<evidence type="ECO:0000313" key="7">
    <source>
        <dbReference type="EMBL" id="TGO29793.1"/>
    </source>
</evidence>
<gene>
    <name evidence="7" type="ORF">BPAE_0011g00650</name>
</gene>
<dbReference type="Pfam" id="PF01753">
    <property type="entry name" value="zf-MYND"/>
    <property type="match status" value="1"/>
</dbReference>
<feature type="region of interest" description="Disordered" evidence="5">
    <location>
        <begin position="1"/>
        <end position="30"/>
    </location>
</feature>
<keyword evidence="3" id="KW-0862">Zinc</keyword>
<keyword evidence="1" id="KW-0479">Metal-binding</keyword>
<evidence type="ECO:0000256" key="3">
    <source>
        <dbReference type="ARBA" id="ARBA00022833"/>
    </source>
</evidence>
<dbReference type="Gene3D" id="6.10.140.2220">
    <property type="match status" value="1"/>
</dbReference>
<evidence type="ECO:0000256" key="1">
    <source>
        <dbReference type="ARBA" id="ARBA00022723"/>
    </source>
</evidence>
<dbReference type="AlphaFoldDB" id="A0A4Z1G6C8"/>
<proteinExistence type="predicted"/>
<dbReference type="Proteomes" id="UP000297910">
    <property type="component" value="Unassembled WGS sequence"/>
</dbReference>
<feature type="compositionally biased region" description="Low complexity" evidence="5">
    <location>
        <begin position="291"/>
        <end position="309"/>
    </location>
</feature>
<evidence type="ECO:0000313" key="8">
    <source>
        <dbReference type="Proteomes" id="UP000297910"/>
    </source>
</evidence>
<sequence>MDGNAASTPAEKEMQYQSNSGETKDDIMGEGRLDEGVSGERCGRSGCPNRFKKDAFNCKECQSQIYCSNVCAERHWPEHKLTCECLNYLLSIDMYPQRYHNNRPGHIMSCPARATFEDLYQALSLSLPCLRPIYRFYIFDRDQINGSISRFPRPNKIITGPKLDSSILDRHLDLWPLQEDSRQTSLIDILCKYPYKQSQKVIHYTCRDPTGQKAWQYIILFMERAPISPFLIMWSGASRCIEDYGKGQNCVTLKLAYEASEPTEEQRKLLSWYESIEDSKASREGINQALSRIRTSTRPSNTRSSHNEP</sequence>
<dbReference type="GO" id="GO:0008270">
    <property type="term" value="F:zinc ion binding"/>
    <property type="evidence" value="ECO:0007669"/>
    <property type="project" value="UniProtKB-KW"/>
</dbReference>
<keyword evidence="2 4" id="KW-0863">Zinc-finger</keyword>
<reference evidence="7 8" key="1">
    <citation type="submission" date="2017-12" db="EMBL/GenBank/DDBJ databases">
        <title>Comparative genomics of Botrytis spp.</title>
        <authorList>
            <person name="Valero-Jimenez C.A."/>
            <person name="Tapia P."/>
            <person name="Veloso J."/>
            <person name="Silva-Moreno E."/>
            <person name="Staats M."/>
            <person name="Valdes J.H."/>
            <person name="Van Kan J.A.L."/>
        </authorList>
    </citation>
    <scope>NUCLEOTIDE SEQUENCE [LARGE SCALE GENOMIC DNA]</scope>
    <source>
        <strain evidence="7 8">Bp0003</strain>
    </source>
</reference>
<protein>
    <recommendedName>
        <fullName evidence="6">MYND-type domain-containing protein</fullName>
    </recommendedName>
</protein>
<evidence type="ECO:0000256" key="4">
    <source>
        <dbReference type="PROSITE-ProRule" id="PRU00134"/>
    </source>
</evidence>
<keyword evidence="8" id="KW-1185">Reference proteome</keyword>
<name>A0A4Z1G6C8_9HELO</name>
<dbReference type="EMBL" id="PQXI01000011">
    <property type="protein sequence ID" value="TGO29793.1"/>
    <property type="molecule type" value="Genomic_DNA"/>
</dbReference>